<dbReference type="Pfam" id="PF07686">
    <property type="entry name" value="V-set"/>
    <property type="match status" value="1"/>
</dbReference>
<evidence type="ECO:0000256" key="6">
    <source>
        <dbReference type="ARBA" id="ARBA00022989"/>
    </source>
</evidence>
<evidence type="ECO:0000256" key="5">
    <source>
        <dbReference type="ARBA" id="ARBA00022737"/>
    </source>
</evidence>
<feature type="domain" description="Ig-like" evidence="11">
    <location>
        <begin position="141"/>
        <end position="236"/>
    </location>
</feature>
<keyword evidence="8" id="KW-1015">Disulfide bond</keyword>
<proteinExistence type="inferred from homology"/>
<dbReference type="CDD" id="cd05881">
    <property type="entry name" value="IgV_1_Necl-2"/>
    <property type="match status" value="1"/>
</dbReference>
<feature type="transmembrane region" description="Helical" evidence="10">
    <location>
        <begin position="335"/>
        <end position="355"/>
    </location>
</feature>
<dbReference type="Gene3D" id="2.60.40.10">
    <property type="entry name" value="Immunoglobulins"/>
    <property type="match status" value="3"/>
</dbReference>
<dbReference type="SMART" id="SM00408">
    <property type="entry name" value="IGc2"/>
    <property type="match status" value="3"/>
</dbReference>
<dbReference type="GO" id="GO:0008037">
    <property type="term" value="P:cell recognition"/>
    <property type="evidence" value="ECO:0007669"/>
    <property type="project" value="TreeGrafter"/>
</dbReference>
<feature type="domain" description="Ig-like" evidence="11">
    <location>
        <begin position="54"/>
        <end position="137"/>
    </location>
</feature>
<comment type="similarity">
    <text evidence="2">Belongs to the nectin family.</text>
</comment>
<keyword evidence="9" id="KW-0393">Immunoglobulin domain</keyword>
<dbReference type="GO" id="GO:0005886">
    <property type="term" value="C:plasma membrane"/>
    <property type="evidence" value="ECO:0007669"/>
    <property type="project" value="TreeGrafter"/>
</dbReference>
<evidence type="ECO:0000313" key="13">
    <source>
        <dbReference type="Proteomes" id="UP000264820"/>
    </source>
</evidence>
<dbReference type="SUPFAM" id="SSF48726">
    <property type="entry name" value="Immunoglobulin"/>
    <property type="match status" value="3"/>
</dbReference>
<dbReference type="InterPro" id="IPR007110">
    <property type="entry name" value="Ig-like_dom"/>
</dbReference>
<dbReference type="SMART" id="SM00294">
    <property type="entry name" value="4.1m"/>
    <property type="match status" value="1"/>
</dbReference>
<evidence type="ECO:0000256" key="9">
    <source>
        <dbReference type="ARBA" id="ARBA00023319"/>
    </source>
</evidence>
<dbReference type="InterPro" id="IPR013783">
    <property type="entry name" value="Ig-like_fold"/>
</dbReference>
<feature type="domain" description="Ig-like" evidence="11">
    <location>
        <begin position="241"/>
        <end position="306"/>
    </location>
</feature>
<evidence type="ECO:0000256" key="4">
    <source>
        <dbReference type="ARBA" id="ARBA00022729"/>
    </source>
</evidence>
<evidence type="ECO:0000256" key="2">
    <source>
        <dbReference type="ARBA" id="ARBA00007810"/>
    </source>
</evidence>
<reference evidence="12" key="1">
    <citation type="submission" date="2025-08" db="UniProtKB">
        <authorList>
            <consortium name="Ensembl"/>
        </authorList>
    </citation>
    <scope>IDENTIFICATION</scope>
</reference>
<dbReference type="SMART" id="SM00409">
    <property type="entry name" value="IG"/>
    <property type="match status" value="2"/>
</dbReference>
<dbReference type="PANTHER" id="PTHR45889">
    <property type="entry name" value="IG-LIKE DOMAIN-CONTAINING PROTEIN"/>
    <property type="match status" value="1"/>
</dbReference>
<dbReference type="InterPro" id="IPR013106">
    <property type="entry name" value="Ig_V-set"/>
</dbReference>
<dbReference type="AlphaFoldDB" id="A0A3Q2YIK5"/>
<dbReference type="InterPro" id="IPR036179">
    <property type="entry name" value="Ig-like_dom_sf"/>
</dbReference>
<keyword evidence="3 10" id="KW-0812">Transmembrane</keyword>
<protein>
    <submittedName>
        <fullName evidence="12">Cell adhesion molecule 1b</fullName>
    </submittedName>
</protein>
<sequence length="402" mass="44411">ENVYSNRQSPPCCTKWAVFTLMGLLIKAVLFMCFLALEMMEGQNLATDNVSVVEGEMATISCRVRNNDDSVIQLLNPNRQTIYFKDVRPLKDSRFQLMNFSDNELRVSLSNVSLSDDGRYVCQLYTDPPQEAYADITVLVPPGSPIIESREDVVSEGNETELTCTASGSKPAASIRWMKGDEEMTGETTVEEMYDRMFTVTSRVRFLVSKEDDGVPVDCIIDHPAANDLLAQRNLEVLYKPEVKIVVTYPEGLTREGDNLDLTCIAGGKPQVNEDMPSHAVVTGSDLFIENLNKSFNGTYRCVASNTVGEAYDDYILYVYDSRAGEGAPPKLDHAVIGGVVAVVMFAILCALIVLGRYFARHKGTYFTHEAKGADDAADADTAIINAEGGNTNTDEKKEYYI</sequence>
<dbReference type="InterPro" id="IPR003599">
    <property type="entry name" value="Ig_sub"/>
</dbReference>
<evidence type="ECO:0000256" key="1">
    <source>
        <dbReference type="ARBA" id="ARBA00004479"/>
    </source>
</evidence>
<evidence type="ECO:0000259" key="11">
    <source>
        <dbReference type="PROSITE" id="PS50835"/>
    </source>
</evidence>
<feature type="transmembrane region" description="Helical" evidence="10">
    <location>
        <begin position="16"/>
        <end position="37"/>
    </location>
</feature>
<dbReference type="InterPro" id="IPR013162">
    <property type="entry name" value="CD80_C2-set"/>
</dbReference>
<evidence type="ECO:0000256" key="8">
    <source>
        <dbReference type="ARBA" id="ARBA00023157"/>
    </source>
</evidence>
<evidence type="ECO:0000256" key="3">
    <source>
        <dbReference type="ARBA" id="ARBA00022692"/>
    </source>
</evidence>
<evidence type="ECO:0000256" key="7">
    <source>
        <dbReference type="ARBA" id="ARBA00023136"/>
    </source>
</evidence>
<dbReference type="Ensembl" id="ENSHCOT00000012554.1">
    <property type="protein sequence ID" value="ENSHCOP00000017921.1"/>
    <property type="gene ID" value="ENSHCOG00000002090.1"/>
</dbReference>
<dbReference type="GO" id="GO:0051606">
    <property type="term" value="P:detection of stimulus"/>
    <property type="evidence" value="ECO:0007669"/>
    <property type="project" value="TreeGrafter"/>
</dbReference>
<keyword evidence="5" id="KW-0677">Repeat</keyword>
<dbReference type="FunFam" id="2.60.40.10:FF:000184">
    <property type="entry name" value="cell adhesion molecule 1 isoform X2"/>
    <property type="match status" value="1"/>
</dbReference>
<keyword evidence="6 10" id="KW-1133">Transmembrane helix</keyword>
<dbReference type="GO" id="GO:0043005">
    <property type="term" value="C:neuron projection"/>
    <property type="evidence" value="ECO:0007669"/>
    <property type="project" value="TreeGrafter"/>
</dbReference>
<dbReference type="FunFam" id="2.60.40.10:FF:000013">
    <property type="entry name" value="cell adhesion molecule 1 isoform X1"/>
    <property type="match status" value="1"/>
</dbReference>
<dbReference type="InterPro" id="IPR003585">
    <property type="entry name" value="Neurexin-like"/>
</dbReference>
<name>A0A3Q2YIK5_HIPCM</name>
<dbReference type="GO" id="GO:0005102">
    <property type="term" value="F:signaling receptor binding"/>
    <property type="evidence" value="ECO:0007669"/>
    <property type="project" value="TreeGrafter"/>
</dbReference>
<organism evidence="12 13">
    <name type="scientific">Hippocampus comes</name>
    <name type="common">Tiger tail seahorse</name>
    <dbReference type="NCBI Taxonomy" id="109280"/>
    <lineage>
        <taxon>Eukaryota</taxon>
        <taxon>Metazoa</taxon>
        <taxon>Chordata</taxon>
        <taxon>Craniata</taxon>
        <taxon>Vertebrata</taxon>
        <taxon>Euteleostomi</taxon>
        <taxon>Actinopterygii</taxon>
        <taxon>Neopterygii</taxon>
        <taxon>Teleostei</taxon>
        <taxon>Neoteleostei</taxon>
        <taxon>Acanthomorphata</taxon>
        <taxon>Syngnathiaria</taxon>
        <taxon>Syngnathiformes</taxon>
        <taxon>Syngnathoidei</taxon>
        <taxon>Syngnathidae</taxon>
        <taxon>Hippocampus</taxon>
    </lineage>
</organism>
<reference evidence="12" key="2">
    <citation type="submission" date="2025-09" db="UniProtKB">
        <authorList>
            <consortium name="Ensembl"/>
        </authorList>
    </citation>
    <scope>IDENTIFICATION</scope>
</reference>
<dbReference type="InterPro" id="IPR003598">
    <property type="entry name" value="Ig_sub2"/>
</dbReference>
<dbReference type="PROSITE" id="PS50835">
    <property type="entry name" value="IG_LIKE"/>
    <property type="match status" value="3"/>
</dbReference>
<dbReference type="GO" id="GO:0042271">
    <property type="term" value="P:susceptibility to natural killer cell mediated cytotoxicity"/>
    <property type="evidence" value="ECO:0007669"/>
    <property type="project" value="TreeGrafter"/>
</dbReference>
<evidence type="ECO:0000313" key="12">
    <source>
        <dbReference type="Ensembl" id="ENSHCOP00000017921.1"/>
    </source>
</evidence>
<keyword evidence="7 10" id="KW-0472">Membrane</keyword>
<accession>A0A3Q2YIK5</accession>
<dbReference type="Proteomes" id="UP000264820">
    <property type="component" value="Unplaced"/>
</dbReference>
<dbReference type="GO" id="GO:0045202">
    <property type="term" value="C:synapse"/>
    <property type="evidence" value="ECO:0007669"/>
    <property type="project" value="TreeGrafter"/>
</dbReference>
<dbReference type="PANTHER" id="PTHR45889:SF2">
    <property type="entry name" value="CELL ADHESION MOLECULE 1"/>
    <property type="match status" value="1"/>
</dbReference>
<keyword evidence="13" id="KW-1185">Reference proteome</keyword>
<keyword evidence="4" id="KW-0732">Signal</keyword>
<dbReference type="GeneTree" id="ENSGT00940000156093"/>
<dbReference type="GO" id="GO:0007156">
    <property type="term" value="P:homophilic cell adhesion via plasma membrane adhesion molecules"/>
    <property type="evidence" value="ECO:0007669"/>
    <property type="project" value="TreeGrafter"/>
</dbReference>
<dbReference type="Pfam" id="PF08205">
    <property type="entry name" value="C2-set_2"/>
    <property type="match status" value="1"/>
</dbReference>
<evidence type="ECO:0000256" key="10">
    <source>
        <dbReference type="SAM" id="Phobius"/>
    </source>
</evidence>
<comment type="subcellular location">
    <subcellularLocation>
        <location evidence="1">Membrane</location>
        <topology evidence="1">Single-pass type I membrane protein</topology>
    </subcellularLocation>
</comment>